<dbReference type="AlphaFoldDB" id="A0A3M7Q6W9"/>
<name>A0A3M7Q6W9_BRAPC</name>
<reference evidence="1 2" key="1">
    <citation type="journal article" date="2018" name="Sci. Rep.">
        <title>Genomic signatures of local adaptation to the degree of environmental predictability in rotifers.</title>
        <authorList>
            <person name="Franch-Gras L."/>
            <person name="Hahn C."/>
            <person name="Garcia-Roger E.M."/>
            <person name="Carmona M.J."/>
            <person name="Serra M."/>
            <person name="Gomez A."/>
        </authorList>
    </citation>
    <scope>NUCLEOTIDE SEQUENCE [LARGE SCALE GENOMIC DNA]</scope>
    <source>
        <strain evidence="1">HYR1</strain>
    </source>
</reference>
<accession>A0A3M7Q6W9</accession>
<evidence type="ECO:0000313" key="2">
    <source>
        <dbReference type="Proteomes" id="UP000276133"/>
    </source>
</evidence>
<sequence length="63" mass="7308">MYKLINDERIHDSQEKIKINTVRPSGKNVIKNLINNLSVKAIFRNKNSTLKLTQFSFGPHLKI</sequence>
<protein>
    <submittedName>
        <fullName evidence="1">Uncharacterized protein</fullName>
    </submittedName>
</protein>
<gene>
    <name evidence="1" type="ORF">BpHYR1_014337</name>
</gene>
<comment type="caution">
    <text evidence="1">The sequence shown here is derived from an EMBL/GenBank/DDBJ whole genome shotgun (WGS) entry which is preliminary data.</text>
</comment>
<evidence type="ECO:0000313" key="1">
    <source>
        <dbReference type="EMBL" id="RNA07103.1"/>
    </source>
</evidence>
<proteinExistence type="predicted"/>
<organism evidence="1 2">
    <name type="scientific">Brachionus plicatilis</name>
    <name type="common">Marine rotifer</name>
    <name type="synonym">Brachionus muelleri</name>
    <dbReference type="NCBI Taxonomy" id="10195"/>
    <lineage>
        <taxon>Eukaryota</taxon>
        <taxon>Metazoa</taxon>
        <taxon>Spiralia</taxon>
        <taxon>Gnathifera</taxon>
        <taxon>Rotifera</taxon>
        <taxon>Eurotatoria</taxon>
        <taxon>Monogononta</taxon>
        <taxon>Pseudotrocha</taxon>
        <taxon>Ploima</taxon>
        <taxon>Brachionidae</taxon>
        <taxon>Brachionus</taxon>
    </lineage>
</organism>
<dbReference type="EMBL" id="REGN01007157">
    <property type="protein sequence ID" value="RNA07103.1"/>
    <property type="molecule type" value="Genomic_DNA"/>
</dbReference>
<dbReference type="Proteomes" id="UP000276133">
    <property type="component" value="Unassembled WGS sequence"/>
</dbReference>
<keyword evidence="2" id="KW-1185">Reference proteome</keyword>